<evidence type="ECO:0000313" key="2">
    <source>
        <dbReference type="EMBL" id="SCY30901.1"/>
    </source>
</evidence>
<keyword evidence="3" id="KW-1185">Reference proteome</keyword>
<evidence type="ECO:0000256" key="1">
    <source>
        <dbReference type="SAM" id="MobiDB-lite"/>
    </source>
</evidence>
<feature type="region of interest" description="Disordered" evidence="1">
    <location>
        <begin position="22"/>
        <end position="43"/>
    </location>
</feature>
<evidence type="ECO:0000313" key="3">
    <source>
        <dbReference type="Proteomes" id="UP000183104"/>
    </source>
</evidence>
<dbReference type="EMBL" id="FMUN01000004">
    <property type="protein sequence ID" value="SCY30901.1"/>
    <property type="molecule type" value="Genomic_DNA"/>
</dbReference>
<name>A0A0P9ESE9_9GAMM</name>
<protein>
    <submittedName>
        <fullName evidence="2">Uncharacterized protein</fullName>
    </submittedName>
</protein>
<reference evidence="3" key="1">
    <citation type="submission" date="2016-10" db="EMBL/GenBank/DDBJ databases">
        <authorList>
            <person name="Varghese N."/>
        </authorList>
    </citation>
    <scope>NUCLEOTIDE SEQUENCE [LARGE SCALE GENOMIC DNA]</scope>
    <source>
        <strain evidence="3">HL 19</strain>
    </source>
</reference>
<dbReference type="RefSeq" id="WP_054965127.1">
    <property type="nucleotide sequence ID" value="NZ_FMUN01000004.1"/>
</dbReference>
<sequence length="126" mass="14158">MPWSPQRWNQDLRAVRSSLVQRDLAASSGHPCPRHGGHPADQKACRHWTDQARAHLARLRRQAEQAPDREAARQRVARLQFWSDQLPPAPRDCETCGHAHEPVALIEPAGATGHAPFQWPARLPGH</sequence>
<dbReference type="AlphaFoldDB" id="A0A0P9ESE9"/>
<organism evidence="2 3">
    <name type="scientific">Thiohalorhabdus denitrificans</name>
    <dbReference type="NCBI Taxonomy" id="381306"/>
    <lineage>
        <taxon>Bacteria</taxon>
        <taxon>Pseudomonadati</taxon>
        <taxon>Pseudomonadota</taxon>
        <taxon>Gammaproteobacteria</taxon>
        <taxon>Thiohalorhabdales</taxon>
        <taxon>Thiohalorhabdaceae</taxon>
        <taxon>Thiohalorhabdus</taxon>
    </lineage>
</organism>
<proteinExistence type="predicted"/>
<dbReference type="Proteomes" id="UP000183104">
    <property type="component" value="Unassembled WGS sequence"/>
</dbReference>
<gene>
    <name evidence="2" type="ORF">SAMN05661077_1788</name>
</gene>
<accession>A0A0P9ESE9</accession>